<evidence type="ECO:0000256" key="11">
    <source>
        <dbReference type="SAM" id="SignalP"/>
    </source>
</evidence>
<organism evidence="13 14">
    <name type="scientific">Castanea mollissima</name>
    <name type="common">Chinese chestnut</name>
    <dbReference type="NCBI Taxonomy" id="60419"/>
    <lineage>
        <taxon>Eukaryota</taxon>
        <taxon>Viridiplantae</taxon>
        <taxon>Streptophyta</taxon>
        <taxon>Embryophyta</taxon>
        <taxon>Tracheophyta</taxon>
        <taxon>Spermatophyta</taxon>
        <taxon>Magnoliopsida</taxon>
        <taxon>eudicotyledons</taxon>
        <taxon>Gunneridae</taxon>
        <taxon>Pentapetalae</taxon>
        <taxon>rosids</taxon>
        <taxon>fabids</taxon>
        <taxon>Fagales</taxon>
        <taxon>Fagaceae</taxon>
        <taxon>Castanea</taxon>
    </lineage>
</organism>
<keyword evidence="8" id="KW-0675">Receptor</keyword>
<dbReference type="Gene3D" id="3.80.10.10">
    <property type="entry name" value="Ribonuclease Inhibitor"/>
    <property type="match status" value="2"/>
</dbReference>
<keyword evidence="9" id="KW-0325">Glycoprotein</keyword>
<protein>
    <recommendedName>
        <fullName evidence="12">Leucine-rich repeat-containing N-terminal plant-type domain-containing protein</fullName>
    </recommendedName>
</protein>
<evidence type="ECO:0000256" key="1">
    <source>
        <dbReference type="ARBA" id="ARBA00004479"/>
    </source>
</evidence>
<evidence type="ECO:0000256" key="3">
    <source>
        <dbReference type="ARBA" id="ARBA00022692"/>
    </source>
</evidence>
<dbReference type="PANTHER" id="PTHR48063">
    <property type="entry name" value="LRR RECEPTOR-LIKE KINASE"/>
    <property type="match status" value="1"/>
</dbReference>
<feature type="signal peptide" evidence="11">
    <location>
        <begin position="1"/>
        <end position="23"/>
    </location>
</feature>
<dbReference type="GO" id="GO:0016020">
    <property type="term" value="C:membrane"/>
    <property type="evidence" value="ECO:0007669"/>
    <property type="project" value="UniProtKB-SubCell"/>
</dbReference>
<sequence>MDGSLGSIRLLFLGLLIIASIHPNFFCSGDYEVHCIESERHALLKFKQHLKDPLNRLASWAGDGDCCQWAGVVCHNVELHLRSFPPSRDFLTDEGQHNVQYDAYVQSMFGGKIPLSTQLQSFNASSFNGNKLCGPPLADNCTISGEQPNNGYIGAKDRGGLVVDWFYVSPLLGFVVGLWVVCGPLLYNKQWRMMYFQFLDQMWYKLKDVVSLR</sequence>
<evidence type="ECO:0000256" key="6">
    <source>
        <dbReference type="ARBA" id="ARBA00022989"/>
    </source>
</evidence>
<dbReference type="PANTHER" id="PTHR48063:SF63">
    <property type="entry name" value="LEUCINE-RICH RECEPTOR-LIKE KINASE FAMILY PROTEIN"/>
    <property type="match status" value="1"/>
</dbReference>
<dbReference type="EMBL" id="JRKL02000313">
    <property type="protein sequence ID" value="KAF3972658.1"/>
    <property type="molecule type" value="Genomic_DNA"/>
</dbReference>
<feature type="chain" id="PRO_5035220540" description="Leucine-rich repeat-containing N-terminal plant-type domain-containing protein" evidence="11">
    <location>
        <begin position="24"/>
        <end position="213"/>
    </location>
</feature>
<evidence type="ECO:0000313" key="13">
    <source>
        <dbReference type="EMBL" id="KAF3972658.1"/>
    </source>
</evidence>
<dbReference type="Proteomes" id="UP000737018">
    <property type="component" value="Unassembled WGS sequence"/>
</dbReference>
<comment type="caution">
    <text evidence="13">The sequence shown here is derived from an EMBL/GenBank/DDBJ whole genome shotgun (WGS) entry which is preliminary data.</text>
</comment>
<evidence type="ECO:0000256" key="9">
    <source>
        <dbReference type="ARBA" id="ARBA00023180"/>
    </source>
</evidence>
<dbReference type="InterPro" id="IPR046956">
    <property type="entry name" value="RLP23-like"/>
</dbReference>
<evidence type="ECO:0000256" key="10">
    <source>
        <dbReference type="SAM" id="Phobius"/>
    </source>
</evidence>
<feature type="domain" description="Leucine-rich repeat-containing N-terminal plant-type" evidence="12">
    <location>
        <begin position="37"/>
        <end position="74"/>
    </location>
</feature>
<evidence type="ECO:0000256" key="8">
    <source>
        <dbReference type="ARBA" id="ARBA00023170"/>
    </source>
</evidence>
<dbReference type="OrthoDB" id="1600340at2759"/>
<keyword evidence="7 10" id="KW-0472">Membrane</keyword>
<evidence type="ECO:0000256" key="4">
    <source>
        <dbReference type="ARBA" id="ARBA00022729"/>
    </source>
</evidence>
<evidence type="ECO:0000256" key="5">
    <source>
        <dbReference type="ARBA" id="ARBA00022737"/>
    </source>
</evidence>
<dbReference type="AlphaFoldDB" id="A0A8J4VUS6"/>
<dbReference type="InterPro" id="IPR013210">
    <property type="entry name" value="LRR_N_plant-typ"/>
</dbReference>
<keyword evidence="2" id="KW-0433">Leucine-rich repeat</keyword>
<comment type="subcellular location">
    <subcellularLocation>
        <location evidence="1">Membrane</location>
        <topology evidence="1">Single-pass type I membrane protein</topology>
    </subcellularLocation>
</comment>
<evidence type="ECO:0000256" key="7">
    <source>
        <dbReference type="ARBA" id="ARBA00023136"/>
    </source>
</evidence>
<proteinExistence type="predicted"/>
<keyword evidence="5" id="KW-0677">Repeat</keyword>
<keyword evidence="4 11" id="KW-0732">Signal</keyword>
<reference evidence="13" key="1">
    <citation type="submission" date="2020-03" db="EMBL/GenBank/DDBJ databases">
        <title>Castanea mollissima Vanexum genome sequencing.</title>
        <authorList>
            <person name="Staton M."/>
        </authorList>
    </citation>
    <scope>NUCLEOTIDE SEQUENCE</scope>
    <source>
        <tissue evidence="13">Leaf</tissue>
    </source>
</reference>
<dbReference type="Pfam" id="PF08263">
    <property type="entry name" value="LRRNT_2"/>
    <property type="match status" value="1"/>
</dbReference>
<evidence type="ECO:0000259" key="12">
    <source>
        <dbReference type="Pfam" id="PF08263"/>
    </source>
</evidence>
<keyword evidence="3 10" id="KW-0812">Transmembrane</keyword>
<evidence type="ECO:0000256" key="2">
    <source>
        <dbReference type="ARBA" id="ARBA00022614"/>
    </source>
</evidence>
<gene>
    <name evidence="13" type="ORF">CMV_003863</name>
</gene>
<evidence type="ECO:0000313" key="14">
    <source>
        <dbReference type="Proteomes" id="UP000737018"/>
    </source>
</evidence>
<keyword evidence="6 10" id="KW-1133">Transmembrane helix</keyword>
<feature type="transmembrane region" description="Helical" evidence="10">
    <location>
        <begin position="165"/>
        <end position="187"/>
    </location>
</feature>
<keyword evidence="14" id="KW-1185">Reference proteome</keyword>
<dbReference type="InterPro" id="IPR032675">
    <property type="entry name" value="LRR_dom_sf"/>
</dbReference>
<name>A0A8J4VUS6_9ROSI</name>
<accession>A0A8J4VUS6</accession>